<keyword evidence="1" id="KW-0472">Membrane</keyword>
<reference evidence="2 3" key="1">
    <citation type="submission" date="2021-11" db="EMBL/GenBank/DDBJ databases">
        <title>Whole genome sequences of diphtheriae toxin producing Corynebacterium ulcerans isolates from cats in Osaka, Japan.</title>
        <authorList>
            <person name="Umeda K."/>
            <person name="Hirai Y."/>
        </authorList>
    </citation>
    <scope>NUCLEOTIDE SEQUENCE [LARGE SCALE GENOMIC DNA]</scope>
    <source>
        <strain evidence="2 3">12109B-1</strain>
    </source>
</reference>
<feature type="transmembrane region" description="Helical" evidence="1">
    <location>
        <begin position="26"/>
        <end position="46"/>
    </location>
</feature>
<accession>A0ABD0BH96</accession>
<dbReference type="Proteomes" id="UP001205910">
    <property type="component" value="Unassembled WGS sequence"/>
</dbReference>
<protein>
    <submittedName>
        <fullName evidence="2">Uncharacterized protein</fullName>
    </submittedName>
</protein>
<dbReference type="AlphaFoldDB" id="A0ABD0BH96"/>
<name>A0ABD0BH96_CORUL</name>
<evidence type="ECO:0000313" key="2">
    <source>
        <dbReference type="EMBL" id="GJJ42021.1"/>
    </source>
</evidence>
<feature type="transmembrane region" description="Helical" evidence="1">
    <location>
        <begin position="52"/>
        <end position="73"/>
    </location>
</feature>
<dbReference type="EMBL" id="BQFK01000001">
    <property type="protein sequence ID" value="GJJ42021.1"/>
    <property type="molecule type" value="Genomic_DNA"/>
</dbReference>
<gene>
    <name evidence="2" type="ORF">CULCOIPH005_02100</name>
</gene>
<feature type="transmembrane region" description="Helical" evidence="1">
    <location>
        <begin position="80"/>
        <end position="97"/>
    </location>
</feature>
<proteinExistence type="predicted"/>
<evidence type="ECO:0000256" key="1">
    <source>
        <dbReference type="SAM" id="Phobius"/>
    </source>
</evidence>
<feature type="transmembrane region" description="Helical" evidence="1">
    <location>
        <begin position="103"/>
        <end position="123"/>
    </location>
</feature>
<keyword evidence="1" id="KW-0812">Transmembrane</keyword>
<keyword evidence="1" id="KW-1133">Transmembrane helix</keyword>
<dbReference type="KEGG" id="cuz:Cul05146_0107"/>
<evidence type="ECO:0000313" key="3">
    <source>
        <dbReference type="Proteomes" id="UP001205910"/>
    </source>
</evidence>
<organism evidence="2 3">
    <name type="scientific">Corynebacterium ulcerans</name>
    <dbReference type="NCBI Taxonomy" id="65058"/>
    <lineage>
        <taxon>Bacteria</taxon>
        <taxon>Bacillati</taxon>
        <taxon>Actinomycetota</taxon>
        <taxon>Actinomycetes</taxon>
        <taxon>Mycobacteriales</taxon>
        <taxon>Corynebacteriaceae</taxon>
        <taxon>Corynebacterium</taxon>
    </lineage>
</organism>
<comment type="caution">
    <text evidence="2">The sequence shown here is derived from an EMBL/GenBank/DDBJ whole genome shotgun (WGS) entry which is preliminary data.</text>
</comment>
<sequence>MGKILNISSGSRENIDKQKPLLFSKWYGIPFLEIALLVVTFIVDIFSSNYVGHIYAVIFISFVGLPILSLIPLRFFSVDLLFISLGVLGILILKFSGDTATVGLGWVSLFLLGLGVSGVCCLTRRILANILTKTTCS</sequence>